<evidence type="ECO:0000313" key="4">
    <source>
        <dbReference type="Proteomes" id="UP000435649"/>
    </source>
</evidence>
<dbReference type="EMBL" id="VUNS01000017">
    <property type="protein sequence ID" value="MST98285.1"/>
    <property type="molecule type" value="Genomic_DNA"/>
</dbReference>
<feature type="coiled-coil region" evidence="1">
    <location>
        <begin position="50"/>
        <end position="104"/>
    </location>
</feature>
<reference evidence="3 4" key="1">
    <citation type="submission" date="2019-08" db="EMBL/GenBank/DDBJ databases">
        <title>In-depth cultivation of the pig gut microbiome towards novel bacterial diversity and tailored functional studies.</title>
        <authorList>
            <person name="Wylensek D."/>
            <person name="Hitch T.C.A."/>
            <person name="Clavel T."/>
        </authorList>
    </citation>
    <scope>NUCLEOTIDE SEQUENCE [LARGE SCALE GENOMIC DNA]</scope>
    <source>
        <strain evidence="3 4">BBE-744-WT-12</strain>
    </source>
</reference>
<accession>A0A844G5W9</accession>
<organism evidence="3 4">
    <name type="scientific">Victivallis lenta</name>
    <dbReference type="NCBI Taxonomy" id="2606640"/>
    <lineage>
        <taxon>Bacteria</taxon>
        <taxon>Pseudomonadati</taxon>
        <taxon>Lentisphaerota</taxon>
        <taxon>Lentisphaeria</taxon>
        <taxon>Victivallales</taxon>
        <taxon>Victivallaceae</taxon>
        <taxon>Victivallis</taxon>
    </lineage>
</organism>
<sequence length="118" mass="12533">MKKVTLMFAGAVVAAGLLAGCGSSVDENKTPEQIRQEIASWDSAKIQKAVDEYTKAIAAKTEELNAALAKVKDLSPQELLGDKGRQLKAEADKIGESLKKLKDNMAAYAEGLKAKAAK</sequence>
<dbReference type="AlphaFoldDB" id="A0A844G5W9"/>
<gene>
    <name evidence="3" type="ORF">FYJ85_14670</name>
</gene>
<dbReference type="RefSeq" id="WP_106054678.1">
    <property type="nucleotide sequence ID" value="NZ_CALXOB010000019.1"/>
</dbReference>
<evidence type="ECO:0000256" key="2">
    <source>
        <dbReference type="SAM" id="SignalP"/>
    </source>
</evidence>
<keyword evidence="2" id="KW-0732">Signal</keyword>
<dbReference type="PROSITE" id="PS51257">
    <property type="entry name" value="PROKAR_LIPOPROTEIN"/>
    <property type="match status" value="1"/>
</dbReference>
<feature type="signal peptide" evidence="2">
    <location>
        <begin position="1"/>
        <end position="19"/>
    </location>
</feature>
<protein>
    <recommendedName>
        <fullName evidence="5">Lipoprotein</fullName>
    </recommendedName>
</protein>
<evidence type="ECO:0008006" key="5">
    <source>
        <dbReference type="Google" id="ProtNLM"/>
    </source>
</evidence>
<evidence type="ECO:0000256" key="1">
    <source>
        <dbReference type="SAM" id="Coils"/>
    </source>
</evidence>
<proteinExistence type="predicted"/>
<keyword evidence="4" id="KW-1185">Reference proteome</keyword>
<evidence type="ECO:0000313" key="3">
    <source>
        <dbReference type="EMBL" id="MST98285.1"/>
    </source>
</evidence>
<feature type="chain" id="PRO_5032320971" description="Lipoprotein" evidence="2">
    <location>
        <begin position="20"/>
        <end position="118"/>
    </location>
</feature>
<dbReference type="Proteomes" id="UP000435649">
    <property type="component" value="Unassembled WGS sequence"/>
</dbReference>
<comment type="caution">
    <text evidence="3">The sequence shown here is derived from an EMBL/GenBank/DDBJ whole genome shotgun (WGS) entry which is preliminary data.</text>
</comment>
<keyword evidence="1" id="KW-0175">Coiled coil</keyword>
<name>A0A844G5W9_9BACT</name>